<keyword evidence="2" id="KW-0539">Nucleus</keyword>
<dbReference type="InterPro" id="IPR023779">
    <property type="entry name" value="Chromodomain_CS"/>
</dbReference>
<evidence type="ECO:0000259" key="4">
    <source>
        <dbReference type="PROSITE" id="PS50013"/>
    </source>
</evidence>
<dbReference type="OrthoDB" id="2630497at2759"/>
<dbReference type="PROSITE" id="PS00598">
    <property type="entry name" value="CHROMO_1"/>
    <property type="match status" value="1"/>
</dbReference>
<dbReference type="InterPro" id="IPR023780">
    <property type="entry name" value="Chromo_domain"/>
</dbReference>
<dbReference type="EMBL" id="MU155136">
    <property type="protein sequence ID" value="KAF9485415.1"/>
    <property type="molecule type" value="Genomic_DNA"/>
</dbReference>
<dbReference type="InterPro" id="IPR016197">
    <property type="entry name" value="Chromo-like_dom_sf"/>
</dbReference>
<dbReference type="GO" id="GO:0006338">
    <property type="term" value="P:chromatin remodeling"/>
    <property type="evidence" value="ECO:0007669"/>
    <property type="project" value="UniProtKB-ARBA"/>
</dbReference>
<sequence>MHLNPWCKSDFLFYFSKSQPKAFHTFLMVKQKSQQQWPVQVITKAERRAYSPTCFEHNDLNAEADWNYRVKWEGYGSEDDSWEPYQHVQSCVRLLASFWDHVGINNKHDVSCRNVTASEDWIEDWINIIERDERPPGKTVNTKNQRQMVQRRKDKKKHTCGPSFVSIPSSSKVAEDESGKDSAQGEPPKLSLKIKLPPGNLNKRRVIGSPASDEESLAEGSRPRKVARTQADGNTDAGDNETPLSPNSLFSEWLATETTLVEAVQESQLIKLTEPKIVPISSISTKQCLASGALTPTTPKEIMDQSRRINSNPLFINRSGARGLKSNQKPFQQVHSTVSESTISFNTGFQSFTLEHTTEFPREFRDIRYLYSDWLGMNTFEPSAIMPIETLACERIKEATIWTGPLHLDSEIALCNIKIHDATETMFNNISDILLDKEKIEVSGTYDISDIQSALSAFRQPLQIGLLYPREEADSESLGILSKYLYKLKRMASKKSIQYTNLSNSS</sequence>
<organism evidence="5 6">
    <name type="scientific">Pholiota conissans</name>
    <dbReference type="NCBI Taxonomy" id="109636"/>
    <lineage>
        <taxon>Eukaryota</taxon>
        <taxon>Fungi</taxon>
        <taxon>Dikarya</taxon>
        <taxon>Basidiomycota</taxon>
        <taxon>Agaricomycotina</taxon>
        <taxon>Agaricomycetes</taxon>
        <taxon>Agaricomycetidae</taxon>
        <taxon>Agaricales</taxon>
        <taxon>Agaricineae</taxon>
        <taxon>Strophariaceae</taxon>
        <taxon>Pholiota</taxon>
    </lineage>
</organism>
<reference evidence="5" key="1">
    <citation type="submission" date="2020-11" db="EMBL/GenBank/DDBJ databases">
        <authorList>
            <consortium name="DOE Joint Genome Institute"/>
            <person name="Ahrendt S."/>
            <person name="Riley R."/>
            <person name="Andreopoulos W."/>
            <person name="Labutti K."/>
            <person name="Pangilinan J."/>
            <person name="Ruiz-Duenas F.J."/>
            <person name="Barrasa J.M."/>
            <person name="Sanchez-Garcia M."/>
            <person name="Camarero S."/>
            <person name="Miyauchi S."/>
            <person name="Serrano A."/>
            <person name="Linde D."/>
            <person name="Babiker R."/>
            <person name="Drula E."/>
            <person name="Ayuso-Fernandez I."/>
            <person name="Pacheco R."/>
            <person name="Padilla G."/>
            <person name="Ferreira P."/>
            <person name="Barriuso J."/>
            <person name="Kellner H."/>
            <person name="Castanera R."/>
            <person name="Alfaro M."/>
            <person name="Ramirez L."/>
            <person name="Pisabarro A.G."/>
            <person name="Kuo A."/>
            <person name="Tritt A."/>
            <person name="Lipzen A."/>
            <person name="He G."/>
            <person name="Yan M."/>
            <person name="Ng V."/>
            <person name="Cullen D."/>
            <person name="Martin F."/>
            <person name="Rosso M.-N."/>
            <person name="Henrissat B."/>
            <person name="Hibbett D."/>
            <person name="Martinez A.T."/>
            <person name="Grigoriev I.V."/>
        </authorList>
    </citation>
    <scope>NUCLEOTIDE SEQUENCE</scope>
    <source>
        <strain evidence="5">CIRM-BRFM 674</strain>
    </source>
</reference>
<protein>
    <recommendedName>
        <fullName evidence="4">Chromo domain-containing protein</fullName>
    </recommendedName>
</protein>
<evidence type="ECO:0000313" key="6">
    <source>
        <dbReference type="Proteomes" id="UP000807469"/>
    </source>
</evidence>
<dbReference type="SMART" id="SM00298">
    <property type="entry name" value="CHROMO"/>
    <property type="match status" value="1"/>
</dbReference>
<feature type="compositionally biased region" description="Basic residues" evidence="3">
    <location>
        <begin position="149"/>
        <end position="159"/>
    </location>
</feature>
<feature type="compositionally biased region" description="Low complexity" evidence="3">
    <location>
        <begin position="187"/>
        <end position="198"/>
    </location>
</feature>
<dbReference type="Proteomes" id="UP000807469">
    <property type="component" value="Unassembled WGS sequence"/>
</dbReference>
<accession>A0A9P5ZEX2</accession>
<dbReference type="GO" id="GO:0005634">
    <property type="term" value="C:nucleus"/>
    <property type="evidence" value="ECO:0007669"/>
    <property type="project" value="UniProtKB-SubCell"/>
</dbReference>
<feature type="compositionally biased region" description="Polar residues" evidence="3">
    <location>
        <begin position="139"/>
        <end position="148"/>
    </location>
</feature>
<dbReference type="PROSITE" id="PS50013">
    <property type="entry name" value="CHROMO_2"/>
    <property type="match status" value="1"/>
</dbReference>
<feature type="domain" description="Chromo" evidence="4">
    <location>
        <begin position="37"/>
        <end position="100"/>
    </location>
</feature>
<name>A0A9P5ZEX2_9AGAR</name>
<evidence type="ECO:0000313" key="5">
    <source>
        <dbReference type="EMBL" id="KAF9485415.1"/>
    </source>
</evidence>
<gene>
    <name evidence="5" type="ORF">BDN70DRAFT_890287</name>
</gene>
<dbReference type="InterPro" id="IPR000953">
    <property type="entry name" value="Chromo/chromo_shadow_dom"/>
</dbReference>
<proteinExistence type="predicted"/>
<evidence type="ECO:0000256" key="3">
    <source>
        <dbReference type="SAM" id="MobiDB-lite"/>
    </source>
</evidence>
<dbReference type="SUPFAM" id="SSF54160">
    <property type="entry name" value="Chromo domain-like"/>
    <property type="match status" value="1"/>
</dbReference>
<evidence type="ECO:0000256" key="2">
    <source>
        <dbReference type="ARBA" id="ARBA00023242"/>
    </source>
</evidence>
<evidence type="ECO:0000256" key="1">
    <source>
        <dbReference type="ARBA" id="ARBA00004123"/>
    </source>
</evidence>
<dbReference type="Gene3D" id="2.40.50.40">
    <property type="match status" value="1"/>
</dbReference>
<keyword evidence="6" id="KW-1185">Reference proteome</keyword>
<dbReference type="AlphaFoldDB" id="A0A9P5ZEX2"/>
<dbReference type="Pfam" id="PF00385">
    <property type="entry name" value="Chromo"/>
    <property type="match status" value="1"/>
</dbReference>
<comment type="caution">
    <text evidence="5">The sequence shown here is derived from an EMBL/GenBank/DDBJ whole genome shotgun (WGS) entry which is preliminary data.</text>
</comment>
<feature type="region of interest" description="Disordered" evidence="3">
    <location>
        <begin position="134"/>
        <end position="245"/>
    </location>
</feature>
<comment type="subcellular location">
    <subcellularLocation>
        <location evidence="1">Nucleus</location>
    </subcellularLocation>
</comment>